<dbReference type="AlphaFoldDB" id="A0A1D1YYI1"/>
<dbReference type="GO" id="GO:0016567">
    <property type="term" value="P:protein ubiquitination"/>
    <property type="evidence" value="ECO:0007669"/>
    <property type="project" value="UniProtKB-UniPathway"/>
</dbReference>
<name>A0A1D1YYI1_9ARAE</name>
<feature type="region of interest" description="Disordered" evidence="4">
    <location>
        <begin position="168"/>
        <end position="193"/>
    </location>
</feature>
<dbReference type="Gene3D" id="3.30.710.10">
    <property type="entry name" value="Potassium Channel Kv1.1, Chain A"/>
    <property type="match status" value="1"/>
</dbReference>
<dbReference type="SUPFAM" id="SSF54695">
    <property type="entry name" value="POZ domain"/>
    <property type="match status" value="1"/>
</dbReference>
<dbReference type="InterPro" id="IPR027356">
    <property type="entry name" value="NPH3_dom"/>
</dbReference>
<dbReference type="UniPathway" id="UPA00143"/>
<dbReference type="Pfam" id="PF03000">
    <property type="entry name" value="NPH3"/>
    <property type="match status" value="1"/>
</dbReference>
<dbReference type="InterPro" id="IPR043454">
    <property type="entry name" value="NPH3/RPT2-like"/>
</dbReference>
<evidence type="ECO:0000313" key="6">
    <source>
        <dbReference type="EMBL" id="JAT59694.1"/>
    </source>
</evidence>
<dbReference type="PROSITE" id="PS51649">
    <property type="entry name" value="NPH3"/>
    <property type="match status" value="1"/>
</dbReference>
<feature type="domain" description="NPH3" evidence="5">
    <location>
        <begin position="204"/>
        <end position="464"/>
    </location>
</feature>
<evidence type="ECO:0000256" key="3">
    <source>
        <dbReference type="PROSITE-ProRule" id="PRU00982"/>
    </source>
</evidence>
<comment type="similarity">
    <text evidence="3">Belongs to the NPH3 family.</text>
</comment>
<proteinExistence type="inferred from homology"/>
<dbReference type="SMART" id="SM00225">
    <property type="entry name" value="BTB"/>
    <property type="match status" value="1"/>
</dbReference>
<evidence type="ECO:0000256" key="4">
    <source>
        <dbReference type="SAM" id="MobiDB-lite"/>
    </source>
</evidence>
<protein>
    <submittedName>
        <fullName evidence="6">BTB/POZ domain-containing protein At3g19850</fullName>
    </submittedName>
</protein>
<accession>A0A1D1YYI1</accession>
<dbReference type="PANTHER" id="PTHR32370">
    <property type="entry name" value="OS12G0117600 PROTEIN"/>
    <property type="match status" value="1"/>
</dbReference>
<evidence type="ECO:0000259" key="5">
    <source>
        <dbReference type="PROSITE" id="PS51649"/>
    </source>
</evidence>
<evidence type="ECO:0000256" key="2">
    <source>
        <dbReference type="ARBA" id="ARBA00022786"/>
    </source>
</evidence>
<dbReference type="InterPro" id="IPR000210">
    <property type="entry name" value="BTB/POZ_dom"/>
</dbReference>
<dbReference type="InterPro" id="IPR011333">
    <property type="entry name" value="SKP1/BTB/POZ_sf"/>
</dbReference>
<reference evidence="6" key="1">
    <citation type="submission" date="2015-07" db="EMBL/GenBank/DDBJ databases">
        <title>Transcriptome Assembly of Anthurium amnicola.</title>
        <authorList>
            <person name="Suzuki J."/>
        </authorList>
    </citation>
    <scope>NUCLEOTIDE SEQUENCE</scope>
</reference>
<gene>
    <name evidence="6" type="primary">At3g19850_1</name>
    <name evidence="6" type="ORF">g.56757</name>
</gene>
<keyword evidence="2" id="KW-0833">Ubl conjugation pathway</keyword>
<evidence type="ECO:0000256" key="1">
    <source>
        <dbReference type="ARBA" id="ARBA00004906"/>
    </source>
</evidence>
<dbReference type="EMBL" id="GDJX01008242">
    <property type="protein sequence ID" value="JAT59694.1"/>
    <property type="molecule type" value="Transcribed_RNA"/>
</dbReference>
<sequence length="549" mass="60709">MQEELCDLKVHINGQQIFFLNQRILSMFSGRLRKMIKHDKRRGQIKVLGLKIADFPGGADGFELATRFCYNNGRIQMSPSNVCLLHSSALSLEMTEEVAACNLLSQAETFLDGLFYWTWRDVLNSLKSCEPFLDAADGSGLLQRLISALLGKISANSEVPLMAATTTPFASSSSSSSPDTPGFRLSSSTPAKTPESIKPCFSREWWFDDLTVLHPKIIEKLMTTLGAYGRDNRNLVLTRFLLHYLKTSMQKSGGGEGAGAECRLDYSGLADTAVHGVVLMGRAAFSCRGLFWVLRVVSGLGLSKDCRSKLERLMGSMLDQATLDDLLVSGHDGGVYDVNLVLRLLRVFVSSDEGGVPLQRMKKVGRLVDKYLGEISPDQNLKVSKFLGVAESLPDSARDCFDGVYRALDIYLESHTSLSLEERSRLCRCLNYEKLTLEACKDLAKSPRIPPRSAVQALASQRVKLQDGAEEAAESPVAVVAYHRGVTSPEFTGEKEELRHNLQMMQWRVAELEKVCREMRGQMSRIAKSGKLVISSPSHLNGRGLPRLC</sequence>
<organism evidence="6">
    <name type="scientific">Anthurium amnicola</name>
    <dbReference type="NCBI Taxonomy" id="1678845"/>
    <lineage>
        <taxon>Eukaryota</taxon>
        <taxon>Viridiplantae</taxon>
        <taxon>Streptophyta</taxon>
        <taxon>Embryophyta</taxon>
        <taxon>Tracheophyta</taxon>
        <taxon>Spermatophyta</taxon>
        <taxon>Magnoliopsida</taxon>
        <taxon>Liliopsida</taxon>
        <taxon>Araceae</taxon>
        <taxon>Pothoideae</taxon>
        <taxon>Potheae</taxon>
        <taxon>Anthurium</taxon>
    </lineage>
</organism>
<comment type="pathway">
    <text evidence="1">Protein modification; protein ubiquitination.</text>
</comment>